<accession>A0A6N8FGD9</accession>
<proteinExistence type="predicted"/>
<protein>
    <submittedName>
        <fullName evidence="2">Redoxin domain-containing protein</fullName>
    </submittedName>
</protein>
<gene>
    <name evidence="2" type="ORF">GMD78_08930</name>
</gene>
<sequence length="83" mass="9483">MWDLEERSKNFESNKGEIHSSIGKEAPNFEASSINSNEKTTLDSIIQDNLVLIFMNSSCIYCENNLELFLTEAKNYPSFNTLL</sequence>
<dbReference type="AlphaFoldDB" id="A0A6N8FGD9"/>
<dbReference type="Gene3D" id="3.40.30.10">
    <property type="entry name" value="Glutaredoxin"/>
    <property type="match status" value="1"/>
</dbReference>
<dbReference type="InterPro" id="IPR036249">
    <property type="entry name" value="Thioredoxin-like_sf"/>
</dbReference>
<name>A0A6N8FGD9_9BACI</name>
<evidence type="ECO:0000256" key="1">
    <source>
        <dbReference type="SAM" id="MobiDB-lite"/>
    </source>
</evidence>
<dbReference type="Proteomes" id="UP000469125">
    <property type="component" value="Unassembled WGS sequence"/>
</dbReference>
<evidence type="ECO:0000313" key="2">
    <source>
        <dbReference type="EMBL" id="MUK88515.1"/>
    </source>
</evidence>
<keyword evidence="3" id="KW-1185">Reference proteome</keyword>
<dbReference type="SUPFAM" id="SSF52833">
    <property type="entry name" value="Thioredoxin-like"/>
    <property type="match status" value="1"/>
</dbReference>
<feature type="region of interest" description="Disordered" evidence="1">
    <location>
        <begin position="1"/>
        <end position="24"/>
    </location>
</feature>
<organism evidence="2 3">
    <name type="scientific">Ornithinibacillus caprae</name>
    <dbReference type="NCBI Taxonomy" id="2678566"/>
    <lineage>
        <taxon>Bacteria</taxon>
        <taxon>Bacillati</taxon>
        <taxon>Bacillota</taxon>
        <taxon>Bacilli</taxon>
        <taxon>Bacillales</taxon>
        <taxon>Bacillaceae</taxon>
        <taxon>Ornithinibacillus</taxon>
    </lineage>
</organism>
<evidence type="ECO:0000313" key="3">
    <source>
        <dbReference type="Proteomes" id="UP000469125"/>
    </source>
</evidence>
<feature type="compositionally biased region" description="Basic and acidic residues" evidence="1">
    <location>
        <begin position="1"/>
        <end position="18"/>
    </location>
</feature>
<reference evidence="2 3" key="1">
    <citation type="submission" date="2019-11" db="EMBL/GenBank/DDBJ databases">
        <authorList>
            <person name="Li X."/>
        </authorList>
    </citation>
    <scope>NUCLEOTIDE SEQUENCE [LARGE SCALE GENOMIC DNA]</scope>
    <source>
        <strain evidence="2 3">L9</strain>
    </source>
</reference>
<comment type="caution">
    <text evidence="2">The sequence shown here is derived from an EMBL/GenBank/DDBJ whole genome shotgun (WGS) entry which is preliminary data.</text>
</comment>
<dbReference type="EMBL" id="WOCA01000005">
    <property type="protein sequence ID" value="MUK88515.1"/>
    <property type="molecule type" value="Genomic_DNA"/>
</dbReference>